<organism evidence="1 3">
    <name type="scientific">Butyricimonas paravirosa</name>
    <dbReference type="NCBI Taxonomy" id="1472417"/>
    <lineage>
        <taxon>Bacteria</taxon>
        <taxon>Pseudomonadati</taxon>
        <taxon>Bacteroidota</taxon>
        <taxon>Bacteroidia</taxon>
        <taxon>Bacteroidales</taxon>
        <taxon>Odoribacteraceae</taxon>
        <taxon>Butyricimonas</taxon>
    </lineage>
</organism>
<evidence type="ECO:0008006" key="5">
    <source>
        <dbReference type="Google" id="ProtNLM"/>
    </source>
</evidence>
<dbReference type="EMBL" id="CP043839">
    <property type="protein sequence ID" value="WOF11154.1"/>
    <property type="molecule type" value="Genomic_DNA"/>
</dbReference>
<dbReference type="InterPro" id="IPR036378">
    <property type="entry name" value="FAS1_dom_sf"/>
</dbReference>
<sequence>MKGIFLILGCVLCFSCSTKYNYIDTGTAVGYYDGTMLEYFRHDTWHNWDSIAKVIDRCSPELKSLFESTDANITFFGPKNISFEKFFFWAEHEGSDVTNYNKNYYRSIDEFPRDFCDQIVKTHLYTGGKVMRDDVPRLERDEEGVADGGGMVLSMMYGNKIWIWSLRNAFAGVEETADVELRAAAVEEDGKTITNNLGTIATTNLENQSGVVHALGDQYFLGQLFELE</sequence>
<evidence type="ECO:0000313" key="2">
    <source>
        <dbReference type="EMBL" id="WOF11154.1"/>
    </source>
</evidence>
<dbReference type="GeneID" id="86890072"/>
<accession>A0A7X5YCF5</accession>
<evidence type="ECO:0000313" key="1">
    <source>
        <dbReference type="EMBL" id="NJC18500.1"/>
    </source>
</evidence>
<gene>
    <name evidence="2" type="ORF">F1644_02190</name>
    <name evidence="1" type="ORF">GGR15_002127</name>
</gene>
<protein>
    <recommendedName>
        <fullName evidence="5">FAS1 domain-containing protein</fullName>
    </recommendedName>
</protein>
<evidence type="ECO:0000313" key="4">
    <source>
        <dbReference type="Proteomes" id="UP001302374"/>
    </source>
</evidence>
<dbReference type="AlphaFoldDB" id="A0A7X5YCF5"/>
<evidence type="ECO:0000313" key="3">
    <source>
        <dbReference type="Proteomes" id="UP000576368"/>
    </source>
</evidence>
<reference evidence="2 4" key="1">
    <citation type="submission" date="2019-09" db="EMBL/GenBank/DDBJ databases">
        <title>Butyricimonas paravirosa DSM 105722 (=214-4 = JCM 18677 = CCUG 65563).</title>
        <authorList>
            <person name="Le Roy T."/>
            <person name="Cani P.D."/>
        </authorList>
    </citation>
    <scope>NUCLEOTIDE SEQUENCE [LARGE SCALE GENOMIC DNA]</scope>
    <source>
        <strain evidence="2 4">DSM 105722</strain>
    </source>
</reference>
<proteinExistence type="predicted"/>
<name>A0A7X5YCF5_9BACT</name>
<dbReference type="EMBL" id="JAATLI010000007">
    <property type="protein sequence ID" value="NJC18500.1"/>
    <property type="molecule type" value="Genomic_DNA"/>
</dbReference>
<keyword evidence="4" id="KW-1185">Reference proteome</keyword>
<dbReference type="Proteomes" id="UP001302374">
    <property type="component" value="Chromosome"/>
</dbReference>
<dbReference type="RefSeq" id="WP_118302192.1">
    <property type="nucleotide sequence ID" value="NZ_BMPA01000007.1"/>
</dbReference>
<dbReference type="Gene3D" id="2.30.180.10">
    <property type="entry name" value="FAS1 domain"/>
    <property type="match status" value="1"/>
</dbReference>
<dbReference type="Proteomes" id="UP000576368">
    <property type="component" value="Unassembled WGS sequence"/>
</dbReference>
<reference evidence="1 3" key="2">
    <citation type="submission" date="2020-03" db="EMBL/GenBank/DDBJ databases">
        <title>Genomic Encyclopedia of Type Strains, Phase IV (KMG-IV): sequencing the most valuable type-strain genomes for metagenomic binning, comparative biology and taxonomic classification.</title>
        <authorList>
            <person name="Goeker M."/>
        </authorList>
    </citation>
    <scope>NUCLEOTIDE SEQUENCE [LARGE SCALE GENOMIC DNA]</scope>
    <source>
        <strain evidence="1 3">DSM 105722</strain>
    </source>
</reference>